<dbReference type="PANTHER" id="PTHR23507:SF1">
    <property type="entry name" value="FI18259P1-RELATED"/>
    <property type="match status" value="1"/>
</dbReference>
<keyword evidence="2 5" id="KW-0812">Transmembrane</keyword>
<feature type="transmembrane region" description="Helical" evidence="5">
    <location>
        <begin position="208"/>
        <end position="232"/>
    </location>
</feature>
<feature type="transmembrane region" description="Helical" evidence="5">
    <location>
        <begin position="365"/>
        <end position="386"/>
    </location>
</feature>
<dbReference type="GO" id="GO:0016020">
    <property type="term" value="C:membrane"/>
    <property type="evidence" value="ECO:0007669"/>
    <property type="project" value="UniProtKB-SubCell"/>
</dbReference>
<feature type="transmembrane region" description="Helical" evidence="5">
    <location>
        <begin position="182"/>
        <end position="202"/>
    </location>
</feature>
<accession>A0A8W8M4T7</accession>
<reference evidence="6" key="1">
    <citation type="submission" date="2022-08" db="UniProtKB">
        <authorList>
            <consortium name="EnsemblMetazoa"/>
        </authorList>
    </citation>
    <scope>IDENTIFICATION</scope>
    <source>
        <strain evidence="6">05x7-T-G4-1.051#20</strain>
    </source>
</reference>
<evidence type="ECO:0000256" key="5">
    <source>
        <dbReference type="SAM" id="Phobius"/>
    </source>
</evidence>
<keyword evidence="7" id="KW-1185">Reference proteome</keyword>
<evidence type="ECO:0000313" key="6">
    <source>
        <dbReference type="EnsemblMetazoa" id="G30580.1:cds"/>
    </source>
</evidence>
<evidence type="ECO:0000256" key="4">
    <source>
        <dbReference type="ARBA" id="ARBA00023136"/>
    </source>
</evidence>
<dbReference type="SUPFAM" id="SSF103473">
    <property type="entry name" value="MFS general substrate transporter"/>
    <property type="match status" value="1"/>
</dbReference>
<evidence type="ECO:0008006" key="8">
    <source>
        <dbReference type="Google" id="ProtNLM"/>
    </source>
</evidence>
<feature type="transmembrane region" description="Helical" evidence="5">
    <location>
        <begin position="398"/>
        <end position="421"/>
    </location>
</feature>
<keyword evidence="3 5" id="KW-1133">Transmembrane helix</keyword>
<dbReference type="AlphaFoldDB" id="A0A8W8M4T7"/>
<dbReference type="Pfam" id="PF07690">
    <property type="entry name" value="MFS_1"/>
    <property type="match status" value="1"/>
</dbReference>
<dbReference type="PANTHER" id="PTHR23507">
    <property type="entry name" value="ZGC:174356"/>
    <property type="match status" value="1"/>
</dbReference>
<evidence type="ECO:0000256" key="2">
    <source>
        <dbReference type="ARBA" id="ARBA00022692"/>
    </source>
</evidence>
<feature type="transmembrane region" description="Helical" evidence="5">
    <location>
        <begin position="310"/>
        <end position="329"/>
    </location>
</feature>
<name>A0A8W8M4T7_MAGGI</name>
<organism evidence="6 7">
    <name type="scientific">Magallana gigas</name>
    <name type="common">Pacific oyster</name>
    <name type="synonym">Crassostrea gigas</name>
    <dbReference type="NCBI Taxonomy" id="29159"/>
    <lineage>
        <taxon>Eukaryota</taxon>
        <taxon>Metazoa</taxon>
        <taxon>Spiralia</taxon>
        <taxon>Lophotrochozoa</taxon>
        <taxon>Mollusca</taxon>
        <taxon>Bivalvia</taxon>
        <taxon>Autobranchia</taxon>
        <taxon>Pteriomorphia</taxon>
        <taxon>Ostreida</taxon>
        <taxon>Ostreoidea</taxon>
        <taxon>Ostreidae</taxon>
        <taxon>Magallana</taxon>
    </lineage>
</organism>
<feature type="transmembrane region" description="Helical" evidence="5">
    <location>
        <begin position="145"/>
        <end position="170"/>
    </location>
</feature>
<feature type="transmembrane region" description="Helical" evidence="5">
    <location>
        <begin position="433"/>
        <end position="452"/>
    </location>
</feature>
<dbReference type="GO" id="GO:0022857">
    <property type="term" value="F:transmembrane transporter activity"/>
    <property type="evidence" value="ECO:0007669"/>
    <property type="project" value="InterPro"/>
</dbReference>
<feature type="transmembrane region" description="Helical" evidence="5">
    <location>
        <begin position="341"/>
        <end position="359"/>
    </location>
</feature>
<comment type="subcellular location">
    <subcellularLocation>
        <location evidence="1">Membrane</location>
        <topology evidence="1">Multi-pass membrane protein</topology>
    </subcellularLocation>
</comment>
<feature type="transmembrane region" description="Helical" evidence="5">
    <location>
        <begin position="117"/>
        <end position="139"/>
    </location>
</feature>
<dbReference type="Gene3D" id="1.20.1250.20">
    <property type="entry name" value="MFS general substrate transporter like domains"/>
    <property type="match status" value="1"/>
</dbReference>
<feature type="transmembrane region" description="Helical" evidence="5">
    <location>
        <begin position="21"/>
        <end position="41"/>
    </location>
</feature>
<dbReference type="InterPro" id="IPR011701">
    <property type="entry name" value="MFS"/>
</dbReference>
<dbReference type="Proteomes" id="UP000005408">
    <property type="component" value="Unassembled WGS sequence"/>
</dbReference>
<sequence>MENTPLLPEDVTRTSLKRVHLSMCVITCLHYVSSVIGSLVVSEYTFQYVSATLQGDRNSKHVTSDHARSNENCSTHQNEAQHESAQWNAYFVYAEYGPGVFVIVFGGILSDYFGRKLFILLPVLGTFLQYLSSLVVVQYNLDIKYIFIGCVLSGFSGTHYTLHLALCGSVADVSSYDKSRTFSLALLHLYAGVGSAVAQMSTGYMIKYLGYSMPCLVSVALCFLNFLAALYIPETLPKSIRKPTTDTFVHKLSQFFAFYTRSSNLREGKVWQFVLCLVSLTLIITPLTTRQSMDIMYFLGQPFCFTSEEIGWFNSANSLVVLCLSVIFLKILHLCLGDEVITILSCVSGIACFTIEGFASVWWMLYVAAGCGVISLNPLPVIKGIMSRLVNENRQGALFANVYFLEAVCRLAGSSVFFNIYADTQYLMRGFVYLVYSGFFAVGAILMIPLLFSNRRDLRKSKEISVQV</sequence>
<protein>
    <recommendedName>
        <fullName evidence="8">Proton-coupled folate transporter</fullName>
    </recommendedName>
</protein>
<proteinExistence type="predicted"/>
<dbReference type="OrthoDB" id="419734at2759"/>
<feature type="transmembrane region" description="Helical" evidence="5">
    <location>
        <begin position="270"/>
        <end position="290"/>
    </location>
</feature>
<dbReference type="InterPro" id="IPR036259">
    <property type="entry name" value="MFS_trans_sf"/>
</dbReference>
<evidence type="ECO:0000313" key="7">
    <source>
        <dbReference type="Proteomes" id="UP000005408"/>
    </source>
</evidence>
<dbReference type="EnsemblMetazoa" id="G30580.1">
    <property type="protein sequence ID" value="G30580.1:cds"/>
    <property type="gene ID" value="G30580"/>
</dbReference>
<keyword evidence="4 5" id="KW-0472">Membrane</keyword>
<evidence type="ECO:0000256" key="1">
    <source>
        <dbReference type="ARBA" id="ARBA00004141"/>
    </source>
</evidence>
<feature type="transmembrane region" description="Helical" evidence="5">
    <location>
        <begin position="90"/>
        <end position="110"/>
    </location>
</feature>
<dbReference type="OMA" id="GFASVWW"/>
<evidence type="ECO:0000256" key="3">
    <source>
        <dbReference type="ARBA" id="ARBA00022989"/>
    </source>
</evidence>